<keyword evidence="13 17" id="KW-0472">Membrane</keyword>
<feature type="coiled-coil region" evidence="16">
    <location>
        <begin position="266"/>
        <end position="316"/>
    </location>
</feature>
<feature type="domain" description="AAA" evidence="19">
    <location>
        <begin position="576"/>
        <end position="709"/>
    </location>
</feature>
<keyword evidence="7 21" id="KW-0808">Transferase</keyword>
<keyword evidence="22" id="KW-1185">Reference proteome</keyword>
<evidence type="ECO:0000256" key="9">
    <source>
        <dbReference type="ARBA" id="ARBA00022741"/>
    </source>
</evidence>
<evidence type="ECO:0000256" key="5">
    <source>
        <dbReference type="ARBA" id="ARBA00022475"/>
    </source>
</evidence>
<comment type="similarity">
    <text evidence="2">Belongs to the CpsD/CapB family.</text>
</comment>
<evidence type="ECO:0000256" key="17">
    <source>
        <dbReference type="SAM" id="Phobius"/>
    </source>
</evidence>
<protein>
    <recommendedName>
        <fullName evidence="4">non-specific protein-tyrosine kinase</fullName>
        <ecNumber evidence="4">2.7.10.2</ecNumber>
    </recommendedName>
</protein>
<dbReference type="SUPFAM" id="SSF52540">
    <property type="entry name" value="P-loop containing nucleoside triphosphate hydrolases"/>
    <property type="match status" value="1"/>
</dbReference>
<keyword evidence="5" id="KW-1003">Cell membrane</keyword>
<evidence type="ECO:0000256" key="11">
    <source>
        <dbReference type="ARBA" id="ARBA00022840"/>
    </source>
</evidence>
<evidence type="ECO:0000256" key="6">
    <source>
        <dbReference type="ARBA" id="ARBA00022519"/>
    </source>
</evidence>
<keyword evidence="6" id="KW-0997">Cell inner membrane</keyword>
<evidence type="ECO:0000256" key="1">
    <source>
        <dbReference type="ARBA" id="ARBA00004429"/>
    </source>
</evidence>
<comment type="subcellular location">
    <subcellularLocation>
        <location evidence="1">Cell inner membrane</location>
        <topology evidence="1">Multi-pass membrane protein</topology>
    </subcellularLocation>
</comment>
<dbReference type="Proteomes" id="UP000306825">
    <property type="component" value="Chromosome"/>
</dbReference>
<keyword evidence="8 17" id="KW-0812">Transmembrane</keyword>
<dbReference type="Pfam" id="PF13807">
    <property type="entry name" value="GNVR"/>
    <property type="match status" value="1"/>
</dbReference>
<gene>
    <name evidence="21" type="ORF">FE773_01865</name>
</gene>
<dbReference type="InterPro" id="IPR027417">
    <property type="entry name" value="P-loop_NTPase"/>
</dbReference>
<evidence type="ECO:0000313" key="21">
    <source>
        <dbReference type="EMBL" id="QCT93969.1"/>
    </source>
</evidence>
<name>A0ABX5VAT7_9BACT</name>
<dbReference type="Gene3D" id="3.40.50.300">
    <property type="entry name" value="P-loop containing nucleotide triphosphate hydrolases"/>
    <property type="match status" value="1"/>
</dbReference>
<evidence type="ECO:0000256" key="10">
    <source>
        <dbReference type="ARBA" id="ARBA00022777"/>
    </source>
</evidence>
<evidence type="ECO:0000256" key="13">
    <source>
        <dbReference type="ARBA" id="ARBA00023136"/>
    </source>
</evidence>
<dbReference type="EC" id="2.7.10.2" evidence="4"/>
<evidence type="ECO:0000256" key="12">
    <source>
        <dbReference type="ARBA" id="ARBA00022989"/>
    </source>
</evidence>
<dbReference type="CDD" id="cd05387">
    <property type="entry name" value="BY-kinase"/>
    <property type="match status" value="1"/>
</dbReference>
<evidence type="ECO:0000256" key="15">
    <source>
        <dbReference type="ARBA" id="ARBA00051245"/>
    </source>
</evidence>
<dbReference type="NCBIfam" id="TIGR01007">
    <property type="entry name" value="eps_fam"/>
    <property type="match status" value="1"/>
</dbReference>
<dbReference type="Pfam" id="PF02706">
    <property type="entry name" value="Wzz"/>
    <property type="match status" value="1"/>
</dbReference>
<dbReference type="InterPro" id="IPR005702">
    <property type="entry name" value="Wzc-like_C"/>
</dbReference>
<feature type="domain" description="Polysaccharide chain length determinant N-terminal" evidence="18">
    <location>
        <begin position="10"/>
        <end position="102"/>
    </location>
</feature>
<dbReference type="InterPro" id="IPR025669">
    <property type="entry name" value="AAA_dom"/>
</dbReference>
<accession>A0ABX5VAT7</accession>
<dbReference type="InterPro" id="IPR032807">
    <property type="entry name" value="GNVR"/>
</dbReference>
<dbReference type="RefSeq" id="WP_138322921.1">
    <property type="nucleotide sequence ID" value="NZ_CP040463.1"/>
</dbReference>
<evidence type="ECO:0000256" key="14">
    <source>
        <dbReference type="ARBA" id="ARBA00023137"/>
    </source>
</evidence>
<dbReference type="EMBL" id="CP040463">
    <property type="protein sequence ID" value="QCT93969.1"/>
    <property type="molecule type" value="Genomic_DNA"/>
</dbReference>
<keyword evidence="9" id="KW-0547">Nucleotide-binding</keyword>
<proteinExistence type="inferred from homology"/>
<sequence length="757" mass="86394">MNEINRNDVLDIKEVFQIIKRNIVWILFFILLSVGAALVYLYFATPMYKTYGTVEVSTGNSQSAGNDILAQALNLDVMGPNAINTEMQILKSRRMIERVLNHINFTRRYFIIKNFKTKEVLEKSSPIIIKVFNGENIVLTIKPLNQRQFKLLKYNNIDIDKIFEFNNTIKLNNIKFEIIKKSPLDLDSKYKILNLNKVKVADALKNKVNVSLLAQKSSILKVEYSDNIPSRAANFINTLLNVYIQESIQNKTKQANQTLEFIDKQLKIISKKLAESELALENYKKTHKIVDLTTEAQNILMKLNDLETQYNSLKLKENLIKFIEDKIKNGSDISIISANILDDKVLSELISQLQQLILKKQNLLLEYTEKYPEVVSVNNQIKTINQMILNRIQNLKSVIESNKKTLENMILNYENMLSNMPQNERKLIDLQRVYQVNEKIYSYLLEKRAATALAKSSIISNNRIIDSALIPNSPYKPKKIRLIIIAIIVGLFIGLAFIYIKELFNDKIRSIEDIEKETDAPIVGTVPHFKKTNIILKVFESPKSSIAEAFRTIRTNIRFLSKDARLITVTSTVPNEGKTTLSSNLASIYSLAKKKTVVVNLDMRKPTLHTVFNVPNDVGVSNILSGEVEVDKAIKKTKFSNLDVITSGPIPPNPGELIQNEEMDKMINYLKNNYDIIIFDTPPVGLVVDAISVLTKADVNLYIFRANYSKKEFIKTLNDLKNNKKIPGLGIVLNDVKDKSVYGYGYGYGYGYYTDKK</sequence>
<evidence type="ECO:0000256" key="4">
    <source>
        <dbReference type="ARBA" id="ARBA00011903"/>
    </source>
</evidence>
<dbReference type="PANTHER" id="PTHR32309:SF13">
    <property type="entry name" value="FERRIC ENTEROBACTIN TRANSPORT PROTEIN FEPE"/>
    <property type="match status" value="1"/>
</dbReference>
<evidence type="ECO:0000259" key="20">
    <source>
        <dbReference type="Pfam" id="PF13807"/>
    </source>
</evidence>
<keyword evidence="12 17" id="KW-1133">Transmembrane helix</keyword>
<keyword evidence="11" id="KW-0067">ATP-binding</keyword>
<keyword evidence="16" id="KW-0175">Coiled coil</keyword>
<evidence type="ECO:0000256" key="8">
    <source>
        <dbReference type="ARBA" id="ARBA00022692"/>
    </source>
</evidence>
<dbReference type="PANTHER" id="PTHR32309">
    <property type="entry name" value="TYROSINE-PROTEIN KINASE"/>
    <property type="match status" value="1"/>
</dbReference>
<evidence type="ECO:0000256" key="2">
    <source>
        <dbReference type="ARBA" id="ARBA00007316"/>
    </source>
</evidence>
<dbReference type="Pfam" id="PF13614">
    <property type="entry name" value="AAA_31"/>
    <property type="match status" value="1"/>
</dbReference>
<evidence type="ECO:0000256" key="3">
    <source>
        <dbReference type="ARBA" id="ARBA00008883"/>
    </source>
</evidence>
<evidence type="ECO:0000256" key="16">
    <source>
        <dbReference type="SAM" id="Coils"/>
    </source>
</evidence>
<evidence type="ECO:0000256" key="7">
    <source>
        <dbReference type="ARBA" id="ARBA00022679"/>
    </source>
</evidence>
<feature type="domain" description="Tyrosine-protein kinase G-rich" evidence="20">
    <location>
        <begin position="424"/>
        <end position="502"/>
    </location>
</feature>
<evidence type="ECO:0000259" key="19">
    <source>
        <dbReference type="Pfam" id="PF13614"/>
    </source>
</evidence>
<dbReference type="InterPro" id="IPR003856">
    <property type="entry name" value="LPS_length_determ_N"/>
</dbReference>
<keyword evidence="10" id="KW-0418">Kinase</keyword>
<feature type="transmembrane region" description="Helical" evidence="17">
    <location>
        <begin position="23"/>
        <end position="43"/>
    </location>
</feature>
<keyword evidence="14" id="KW-0829">Tyrosine-protein kinase</keyword>
<evidence type="ECO:0000259" key="18">
    <source>
        <dbReference type="Pfam" id="PF02706"/>
    </source>
</evidence>
<feature type="transmembrane region" description="Helical" evidence="17">
    <location>
        <begin position="480"/>
        <end position="500"/>
    </location>
</feature>
<comment type="catalytic activity">
    <reaction evidence="15">
        <text>L-tyrosyl-[protein] + ATP = O-phospho-L-tyrosyl-[protein] + ADP + H(+)</text>
        <dbReference type="Rhea" id="RHEA:10596"/>
        <dbReference type="Rhea" id="RHEA-COMP:10136"/>
        <dbReference type="Rhea" id="RHEA-COMP:20101"/>
        <dbReference type="ChEBI" id="CHEBI:15378"/>
        <dbReference type="ChEBI" id="CHEBI:30616"/>
        <dbReference type="ChEBI" id="CHEBI:46858"/>
        <dbReference type="ChEBI" id="CHEBI:61978"/>
        <dbReference type="ChEBI" id="CHEBI:456216"/>
        <dbReference type="EC" id="2.7.10.2"/>
    </reaction>
</comment>
<evidence type="ECO:0000313" key="22">
    <source>
        <dbReference type="Proteomes" id="UP000306825"/>
    </source>
</evidence>
<dbReference type="InterPro" id="IPR050445">
    <property type="entry name" value="Bact_polysacc_biosynth/exp"/>
</dbReference>
<dbReference type="GO" id="GO:0004715">
    <property type="term" value="F:non-membrane spanning protein tyrosine kinase activity"/>
    <property type="evidence" value="ECO:0007669"/>
    <property type="project" value="UniProtKB-EC"/>
</dbReference>
<feature type="coiled-coil region" evidence="16">
    <location>
        <begin position="346"/>
        <end position="409"/>
    </location>
</feature>
<reference evidence="21 22" key="1">
    <citation type="submission" date="2019-05" db="EMBL/GenBank/DDBJ databases">
        <title>A comparative analysis of the Nautiliaceae.</title>
        <authorList>
            <person name="Grosche A."/>
            <person name="Smedile F."/>
            <person name="Vetriani C."/>
        </authorList>
    </citation>
    <scope>NUCLEOTIDE SEQUENCE [LARGE SCALE GENOMIC DNA]</scope>
    <source>
        <strain evidence="21 22">TB-2</strain>
    </source>
</reference>
<organism evidence="21 22">
    <name type="scientific">Caminibacter mediatlanticus TB-2</name>
    <dbReference type="NCBI Taxonomy" id="391592"/>
    <lineage>
        <taxon>Bacteria</taxon>
        <taxon>Pseudomonadati</taxon>
        <taxon>Campylobacterota</taxon>
        <taxon>Epsilonproteobacteria</taxon>
        <taxon>Nautiliales</taxon>
        <taxon>Nautiliaceae</taxon>
        <taxon>Caminibacter</taxon>
    </lineage>
</organism>
<comment type="similarity">
    <text evidence="3">Belongs to the etk/wzc family.</text>
</comment>